<name>A0A5N5QD34_9AGAM</name>
<keyword evidence="3" id="KW-1185">Reference proteome</keyword>
<organism evidence="2 3">
    <name type="scientific">Ceratobasidium theobromae</name>
    <dbReference type="NCBI Taxonomy" id="1582974"/>
    <lineage>
        <taxon>Eukaryota</taxon>
        <taxon>Fungi</taxon>
        <taxon>Dikarya</taxon>
        <taxon>Basidiomycota</taxon>
        <taxon>Agaricomycotina</taxon>
        <taxon>Agaricomycetes</taxon>
        <taxon>Cantharellales</taxon>
        <taxon>Ceratobasidiaceae</taxon>
        <taxon>Ceratobasidium</taxon>
    </lineage>
</organism>
<proteinExistence type="predicted"/>
<evidence type="ECO:0000313" key="2">
    <source>
        <dbReference type="EMBL" id="KAB5589356.1"/>
    </source>
</evidence>
<feature type="region of interest" description="Disordered" evidence="1">
    <location>
        <begin position="1"/>
        <end position="68"/>
    </location>
</feature>
<dbReference type="Proteomes" id="UP000383932">
    <property type="component" value="Unassembled WGS sequence"/>
</dbReference>
<protein>
    <submittedName>
        <fullName evidence="2">Uncharacterized protein</fullName>
    </submittedName>
</protein>
<accession>A0A5N5QD34</accession>
<evidence type="ECO:0000256" key="1">
    <source>
        <dbReference type="SAM" id="MobiDB-lite"/>
    </source>
</evidence>
<feature type="compositionally biased region" description="Basic and acidic residues" evidence="1">
    <location>
        <begin position="55"/>
        <end position="68"/>
    </location>
</feature>
<dbReference type="EMBL" id="SSOP01000281">
    <property type="protein sequence ID" value="KAB5589356.1"/>
    <property type="molecule type" value="Genomic_DNA"/>
</dbReference>
<feature type="compositionally biased region" description="Polar residues" evidence="1">
    <location>
        <begin position="1"/>
        <end position="44"/>
    </location>
</feature>
<reference evidence="2 3" key="1">
    <citation type="journal article" date="2019" name="Fungal Biol. Biotechnol.">
        <title>Draft genome sequence of fastidious pathogen Ceratobasidium theobromae, which causes vascular-streak dieback in Theobroma cacao.</title>
        <authorList>
            <person name="Ali S.S."/>
            <person name="Asman A."/>
            <person name="Shao J."/>
            <person name="Firmansyah A.P."/>
            <person name="Susilo A.W."/>
            <person name="Rosmana A."/>
            <person name="McMahon P."/>
            <person name="Junaid M."/>
            <person name="Guest D."/>
            <person name="Kheng T.Y."/>
            <person name="Meinhardt L.W."/>
            <person name="Bailey B.A."/>
        </authorList>
    </citation>
    <scope>NUCLEOTIDE SEQUENCE [LARGE SCALE GENOMIC DNA]</scope>
    <source>
        <strain evidence="2 3">CT2</strain>
    </source>
</reference>
<comment type="caution">
    <text evidence="2">The sequence shown here is derived from an EMBL/GenBank/DDBJ whole genome shotgun (WGS) entry which is preliminary data.</text>
</comment>
<dbReference type="AlphaFoldDB" id="A0A5N5QD34"/>
<sequence length="68" mass="7302">MSAISHTSHAETNPRPSTSQSHLHSQLVTPTPVGQSYTSQQTLQPPISRPPISKESPKKKEGKISVSA</sequence>
<gene>
    <name evidence="2" type="ORF">CTheo_7194</name>
</gene>
<evidence type="ECO:0000313" key="3">
    <source>
        <dbReference type="Proteomes" id="UP000383932"/>
    </source>
</evidence>